<sequence>MAASHLPEVLRTIDGGAFAAEAPVRSVQLGVQELVCTHQRLVHLKWSPSGDEILKTWNVPWRRVKGVELQRDRHRVLMLLFSTRELPADSGEPADALHPPSRQVECGNAAATRLVYDAIQTGRALHGEREAMLQLAASSGP</sequence>
<name>A0A7S3TCI2_EMIHU</name>
<organism evidence="1">
    <name type="scientific">Emiliania huxleyi</name>
    <name type="common">Coccolithophore</name>
    <name type="synonym">Pontosphaera huxleyi</name>
    <dbReference type="NCBI Taxonomy" id="2903"/>
    <lineage>
        <taxon>Eukaryota</taxon>
        <taxon>Haptista</taxon>
        <taxon>Haptophyta</taxon>
        <taxon>Prymnesiophyceae</taxon>
        <taxon>Isochrysidales</taxon>
        <taxon>Noelaerhabdaceae</taxon>
        <taxon>Emiliania</taxon>
    </lineage>
</organism>
<dbReference type="AlphaFoldDB" id="A0A7S3TCI2"/>
<gene>
    <name evidence="1" type="ORF">EHUX00137_LOCUS35260</name>
</gene>
<dbReference type="EMBL" id="HBIR01045144">
    <property type="protein sequence ID" value="CAE0578891.1"/>
    <property type="molecule type" value="Transcribed_RNA"/>
</dbReference>
<proteinExistence type="predicted"/>
<accession>A0A7S3TCI2</accession>
<evidence type="ECO:0000313" key="1">
    <source>
        <dbReference type="EMBL" id="CAE0578891.1"/>
    </source>
</evidence>
<protein>
    <submittedName>
        <fullName evidence="1">Uncharacterized protein</fullName>
    </submittedName>
</protein>
<reference evidence="1" key="1">
    <citation type="submission" date="2021-01" db="EMBL/GenBank/DDBJ databases">
        <authorList>
            <person name="Corre E."/>
            <person name="Pelletier E."/>
            <person name="Niang G."/>
            <person name="Scheremetjew M."/>
            <person name="Finn R."/>
            <person name="Kale V."/>
            <person name="Holt S."/>
            <person name="Cochrane G."/>
            <person name="Meng A."/>
            <person name="Brown T."/>
            <person name="Cohen L."/>
        </authorList>
    </citation>
    <scope>NUCLEOTIDE SEQUENCE</scope>
    <source>
        <strain evidence="1">379</strain>
    </source>
</reference>